<evidence type="ECO:0000256" key="6">
    <source>
        <dbReference type="SAM" id="Phobius"/>
    </source>
</evidence>
<feature type="transmembrane region" description="Helical" evidence="6">
    <location>
        <begin position="289"/>
        <end position="312"/>
    </location>
</feature>
<feature type="transmembrane region" description="Helical" evidence="6">
    <location>
        <begin position="206"/>
        <end position="229"/>
    </location>
</feature>
<evidence type="ECO:0000313" key="7">
    <source>
        <dbReference type="EMBL" id="ABF41668.1"/>
    </source>
</evidence>
<keyword evidence="3 6" id="KW-0812">Transmembrane</keyword>
<dbReference type="NCBIfam" id="TIGR03718">
    <property type="entry name" value="R_switched_Alx"/>
    <property type="match status" value="1"/>
</dbReference>
<evidence type="ECO:0000256" key="1">
    <source>
        <dbReference type="ARBA" id="ARBA00004141"/>
    </source>
</evidence>
<name>Q1IN82_KORVE</name>
<feature type="transmembrane region" description="Helical" evidence="6">
    <location>
        <begin position="6"/>
        <end position="29"/>
    </location>
</feature>
<dbReference type="HOGENOM" id="CLU_045644_1_2_0"/>
<keyword evidence="4 6" id="KW-1133">Transmembrane helix</keyword>
<dbReference type="AlphaFoldDB" id="Q1IN82"/>
<evidence type="ECO:0000256" key="3">
    <source>
        <dbReference type="ARBA" id="ARBA00022692"/>
    </source>
</evidence>
<reference evidence="7 8" key="1">
    <citation type="journal article" date="2009" name="Appl. Environ. Microbiol.">
        <title>Three genomes from the phylum Acidobacteria provide insight into the lifestyles of these microorganisms in soils.</title>
        <authorList>
            <person name="Ward N.L."/>
            <person name="Challacombe J.F."/>
            <person name="Janssen P.H."/>
            <person name="Henrissat B."/>
            <person name="Coutinho P.M."/>
            <person name="Wu M."/>
            <person name="Xie G."/>
            <person name="Haft D.H."/>
            <person name="Sait M."/>
            <person name="Badger J."/>
            <person name="Barabote R.D."/>
            <person name="Bradley B."/>
            <person name="Brettin T.S."/>
            <person name="Brinkac L.M."/>
            <person name="Bruce D."/>
            <person name="Creasy T."/>
            <person name="Daugherty S.C."/>
            <person name="Davidsen T.M."/>
            <person name="DeBoy R.T."/>
            <person name="Detter J.C."/>
            <person name="Dodson R.J."/>
            <person name="Durkin A.S."/>
            <person name="Ganapathy A."/>
            <person name="Gwinn-Giglio M."/>
            <person name="Han C.S."/>
            <person name="Khouri H."/>
            <person name="Kiss H."/>
            <person name="Kothari S.P."/>
            <person name="Madupu R."/>
            <person name="Nelson K.E."/>
            <person name="Nelson W.C."/>
            <person name="Paulsen I."/>
            <person name="Penn K."/>
            <person name="Ren Q."/>
            <person name="Rosovitz M.J."/>
            <person name="Selengut J.D."/>
            <person name="Shrivastava S."/>
            <person name="Sullivan S.A."/>
            <person name="Tapia R."/>
            <person name="Thompson L.S."/>
            <person name="Watkins K.L."/>
            <person name="Yang Q."/>
            <person name="Yu C."/>
            <person name="Zafar N."/>
            <person name="Zhou L."/>
            <person name="Kuske C.R."/>
        </authorList>
    </citation>
    <scope>NUCLEOTIDE SEQUENCE [LARGE SCALE GENOMIC DNA]</scope>
    <source>
        <strain evidence="7 8">Ellin345</strain>
    </source>
</reference>
<feature type="transmembrane region" description="Helical" evidence="6">
    <location>
        <begin position="41"/>
        <end position="62"/>
    </location>
</feature>
<evidence type="ECO:0000256" key="2">
    <source>
        <dbReference type="ARBA" id="ARBA00007511"/>
    </source>
</evidence>
<evidence type="ECO:0000256" key="4">
    <source>
        <dbReference type="ARBA" id="ARBA00022989"/>
    </source>
</evidence>
<feature type="transmembrane region" description="Helical" evidence="6">
    <location>
        <begin position="265"/>
        <end position="283"/>
    </location>
</feature>
<comment type="similarity">
    <text evidence="2">Belongs to the TerC family.</text>
</comment>
<dbReference type="PANTHER" id="PTHR30238:SF0">
    <property type="entry name" value="THYLAKOID MEMBRANE PROTEIN TERC, CHLOROPLASTIC"/>
    <property type="match status" value="1"/>
</dbReference>
<keyword evidence="8" id="KW-1185">Reference proteome</keyword>
<evidence type="ECO:0000256" key="5">
    <source>
        <dbReference type="ARBA" id="ARBA00023136"/>
    </source>
</evidence>
<sequence length="318" mass="35575">MAAMPSNYLFWAGFLFFVVLMMALDLGVFQRTKHTISFREAMTWTVVWISLAGLFSLLLYHHGQRMAADSVLSNRQLSLQFITGYVIELSLSVDNLFVFLLLFRMFNVPGELQRKVLTWGIVGALIMRAVFIFAGVALIRKFAWIEYVFGVFLIYVGVKLLFESGDNAPHENAIVKLFRKVFPVTPDFDGEKFFTVRNGVRYATPLAVVLLMVETTDVIFAVDSIPAVLAISRDAFIVFTSNVFAILGLRSMYFALAGLMDLFHLLHYGLSVVLIFIGVKMLGAHYFEIPIAISLGVVIGVLLVTVALSLVVPKKKHA</sequence>
<dbReference type="Proteomes" id="UP000002432">
    <property type="component" value="Chromosome"/>
</dbReference>
<protein>
    <submittedName>
        <fullName evidence="7">Integral membrane protein TerC</fullName>
    </submittedName>
</protein>
<evidence type="ECO:0000313" key="8">
    <source>
        <dbReference type="Proteomes" id="UP000002432"/>
    </source>
</evidence>
<dbReference type="InterPro" id="IPR022369">
    <property type="entry name" value="Integral_membrane_TerC_rswitch"/>
</dbReference>
<keyword evidence="5 6" id="KW-0472">Membrane</keyword>
<feature type="transmembrane region" description="Helical" evidence="6">
    <location>
        <begin position="144"/>
        <end position="162"/>
    </location>
</feature>
<feature type="transmembrane region" description="Helical" evidence="6">
    <location>
        <begin position="235"/>
        <end position="253"/>
    </location>
</feature>
<accession>Q1IN82</accession>
<dbReference type="Pfam" id="PF03741">
    <property type="entry name" value="TerC"/>
    <property type="match status" value="1"/>
</dbReference>
<gene>
    <name evidence="7" type="ordered locus">Acid345_2667</name>
</gene>
<organism evidence="7 8">
    <name type="scientific">Koribacter versatilis (strain Ellin345)</name>
    <dbReference type="NCBI Taxonomy" id="204669"/>
    <lineage>
        <taxon>Bacteria</taxon>
        <taxon>Pseudomonadati</taxon>
        <taxon>Acidobacteriota</taxon>
        <taxon>Terriglobia</taxon>
        <taxon>Terriglobales</taxon>
        <taxon>Candidatus Korobacteraceae</taxon>
        <taxon>Candidatus Korobacter</taxon>
    </lineage>
</organism>
<dbReference type="EMBL" id="CP000360">
    <property type="protein sequence ID" value="ABF41668.1"/>
    <property type="molecule type" value="Genomic_DNA"/>
</dbReference>
<feature type="transmembrane region" description="Helical" evidence="6">
    <location>
        <begin position="116"/>
        <end position="138"/>
    </location>
</feature>
<dbReference type="eggNOG" id="COG0861">
    <property type="taxonomic scope" value="Bacteria"/>
</dbReference>
<feature type="transmembrane region" description="Helical" evidence="6">
    <location>
        <begin position="82"/>
        <end position="104"/>
    </location>
</feature>
<dbReference type="KEGG" id="aba:Acid345_2667"/>
<proteinExistence type="inferred from homology"/>
<comment type="subcellular location">
    <subcellularLocation>
        <location evidence="1">Membrane</location>
        <topology evidence="1">Multi-pass membrane protein</topology>
    </subcellularLocation>
</comment>
<dbReference type="PANTHER" id="PTHR30238">
    <property type="entry name" value="MEMBRANE BOUND PREDICTED REDOX MODULATOR"/>
    <property type="match status" value="1"/>
</dbReference>
<dbReference type="InterPro" id="IPR005496">
    <property type="entry name" value="Integral_membrane_TerC"/>
</dbReference>
<dbReference type="STRING" id="204669.Acid345_2667"/>
<dbReference type="GO" id="GO:0016020">
    <property type="term" value="C:membrane"/>
    <property type="evidence" value="ECO:0007669"/>
    <property type="project" value="UniProtKB-SubCell"/>
</dbReference>
<dbReference type="EnsemblBacteria" id="ABF41668">
    <property type="protein sequence ID" value="ABF41668"/>
    <property type="gene ID" value="Acid345_2667"/>
</dbReference>